<organism evidence="10 11">
    <name type="scientific">Drechslerella stenobrocha 248</name>
    <dbReference type="NCBI Taxonomy" id="1043628"/>
    <lineage>
        <taxon>Eukaryota</taxon>
        <taxon>Fungi</taxon>
        <taxon>Dikarya</taxon>
        <taxon>Ascomycota</taxon>
        <taxon>Pezizomycotina</taxon>
        <taxon>Orbiliomycetes</taxon>
        <taxon>Orbiliales</taxon>
        <taxon>Orbiliaceae</taxon>
        <taxon>Drechslerella</taxon>
    </lineage>
</organism>
<comment type="subcellular location">
    <subcellularLocation>
        <location evidence="2">Membrane</location>
    </subcellularLocation>
</comment>
<dbReference type="InterPro" id="IPR039261">
    <property type="entry name" value="FNR_nucleotide-bd"/>
</dbReference>
<feature type="binding site" evidence="8">
    <location>
        <position position="127"/>
    </location>
    <ligand>
        <name>FAD</name>
        <dbReference type="ChEBI" id="CHEBI:57692"/>
    </ligand>
</feature>
<comment type="cofactor">
    <cofactor evidence="1 8">
        <name>FAD</name>
        <dbReference type="ChEBI" id="CHEBI:57692"/>
    </cofactor>
</comment>
<evidence type="ECO:0000256" key="7">
    <source>
        <dbReference type="ARBA" id="ARBA00023136"/>
    </source>
</evidence>
<evidence type="ECO:0000256" key="5">
    <source>
        <dbReference type="ARBA" id="ARBA00022827"/>
    </source>
</evidence>
<dbReference type="InterPro" id="IPR008333">
    <property type="entry name" value="Cbr1-like_FAD-bd_dom"/>
</dbReference>
<name>W7HXC7_9PEZI</name>
<keyword evidence="4 8" id="KW-0285">Flavoprotein</keyword>
<dbReference type="PANTHER" id="PTHR19370:SF189">
    <property type="entry name" value="CYTOCHROME C MITOCHONDRIAL IMPORT FACTOR CYC2"/>
    <property type="match status" value="1"/>
</dbReference>
<dbReference type="EMBL" id="KI966439">
    <property type="protein sequence ID" value="EWC44558.1"/>
    <property type="molecule type" value="Genomic_DNA"/>
</dbReference>
<dbReference type="InterPro" id="IPR017938">
    <property type="entry name" value="Riboflavin_synthase-like_b-brl"/>
</dbReference>
<dbReference type="Pfam" id="PF00175">
    <property type="entry name" value="NAD_binding_1"/>
    <property type="match status" value="1"/>
</dbReference>
<evidence type="ECO:0000313" key="10">
    <source>
        <dbReference type="EMBL" id="EWC44558.1"/>
    </source>
</evidence>
<keyword evidence="6" id="KW-0560">Oxidoreductase</keyword>
<dbReference type="Gene3D" id="3.40.50.80">
    <property type="entry name" value="Nucleotide-binding domain of ferredoxin-NADP reductase (FNR) module"/>
    <property type="match status" value="1"/>
</dbReference>
<dbReference type="GO" id="GO:0016020">
    <property type="term" value="C:membrane"/>
    <property type="evidence" value="ECO:0007669"/>
    <property type="project" value="UniProtKB-SubCell"/>
</dbReference>
<comment type="similarity">
    <text evidence="3">Belongs to the flavoprotein pyridine nucleotide cytochrome reductase family.</text>
</comment>
<dbReference type="InterPro" id="IPR017927">
    <property type="entry name" value="FAD-bd_FR_type"/>
</dbReference>
<dbReference type="Gene3D" id="2.40.30.10">
    <property type="entry name" value="Translation factors"/>
    <property type="match status" value="1"/>
</dbReference>
<sequence length="348" mass="37427">MITRPLLRCRPSAAPRLIRAYSYSTASPPSSPRRRPLAISVVSAASLFAGYIGYTYLPSEPTTPINPYTFTPYILTARTALSPSSALLTLAPQHAPSPPTPAHFWPTIRAAGLWSVQVKQPQLQIQREYTPLPPIDGKNPADSDELRLFVRAVPAGEVSGYLLAQTLGDTVYLRGPVVTYAWPEGAAPGIHNVLFIAGGTGISPAVQVARYLHDDALANGGPPRRLTILYASRSSDEQLLPQLQALQRMHPAGDGKRGEGLEVDVRYFYDDKKTVITKSDVEKGVTDLAASGNGGGRDVIMVSGPDGFVRHFAGAKGWKDGVETQGVLGGVLGDILRRQKQSIEVVKL</sequence>
<evidence type="ECO:0000313" key="11">
    <source>
        <dbReference type="Proteomes" id="UP000024837"/>
    </source>
</evidence>
<feature type="binding site" evidence="8">
    <location>
        <position position="129"/>
    </location>
    <ligand>
        <name>FAD</name>
        <dbReference type="ChEBI" id="CHEBI:57692"/>
    </ligand>
</feature>
<dbReference type="GO" id="GO:0005739">
    <property type="term" value="C:mitochondrion"/>
    <property type="evidence" value="ECO:0007669"/>
    <property type="project" value="TreeGrafter"/>
</dbReference>
<dbReference type="PANTHER" id="PTHR19370">
    <property type="entry name" value="NADH-CYTOCHROME B5 REDUCTASE"/>
    <property type="match status" value="1"/>
</dbReference>
<keyword evidence="7" id="KW-0472">Membrane</keyword>
<dbReference type="InterPro" id="IPR001834">
    <property type="entry name" value="CBR-like"/>
</dbReference>
<keyword evidence="5 8" id="KW-0274">FAD</keyword>
<dbReference type="Pfam" id="PF00970">
    <property type="entry name" value="FAD_binding_6"/>
    <property type="match status" value="1"/>
</dbReference>
<feature type="binding site" evidence="8">
    <location>
        <position position="159"/>
    </location>
    <ligand>
        <name>FAD</name>
        <dbReference type="ChEBI" id="CHEBI:57692"/>
    </ligand>
</feature>
<evidence type="ECO:0000256" key="3">
    <source>
        <dbReference type="ARBA" id="ARBA00006105"/>
    </source>
</evidence>
<dbReference type="GO" id="GO:0016491">
    <property type="term" value="F:oxidoreductase activity"/>
    <property type="evidence" value="ECO:0007669"/>
    <property type="project" value="UniProtKB-KW"/>
</dbReference>
<accession>W7HXC7</accession>
<gene>
    <name evidence="10" type="ORF">DRE_06639</name>
</gene>
<evidence type="ECO:0000256" key="2">
    <source>
        <dbReference type="ARBA" id="ARBA00004370"/>
    </source>
</evidence>
<dbReference type="Proteomes" id="UP000024837">
    <property type="component" value="Unassembled WGS sequence"/>
</dbReference>
<proteinExistence type="inferred from homology"/>
<dbReference type="AlphaFoldDB" id="W7HXC7"/>
<protein>
    <recommendedName>
        <fullName evidence="9">FAD-binding FR-type domain-containing protein</fullName>
    </recommendedName>
</protein>
<dbReference type="HOGENOM" id="CLU_003827_6_0_1"/>
<feature type="binding site" evidence="8">
    <location>
        <position position="158"/>
    </location>
    <ligand>
        <name>FAD</name>
        <dbReference type="ChEBI" id="CHEBI:57692"/>
    </ligand>
</feature>
<dbReference type="PRINTS" id="PR00406">
    <property type="entry name" value="CYTB5RDTASE"/>
</dbReference>
<evidence type="ECO:0000256" key="4">
    <source>
        <dbReference type="ARBA" id="ARBA00022630"/>
    </source>
</evidence>
<evidence type="ECO:0000256" key="6">
    <source>
        <dbReference type="ARBA" id="ARBA00023002"/>
    </source>
</evidence>
<dbReference type="InterPro" id="IPR001433">
    <property type="entry name" value="OxRdtase_FAD/NAD-bd"/>
</dbReference>
<evidence type="ECO:0000256" key="8">
    <source>
        <dbReference type="PIRSR" id="PIRSR601834-1"/>
    </source>
</evidence>
<dbReference type="PROSITE" id="PS51384">
    <property type="entry name" value="FAD_FR"/>
    <property type="match status" value="1"/>
</dbReference>
<evidence type="ECO:0000256" key="1">
    <source>
        <dbReference type="ARBA" id="ARBA00001974"/>
    </source>
</evidence>
<evidence type="ECO:0000259" key="9">
    <source>
        <dbReference type="PROSITE" id="PS51384"/>
    </source>
</evidence>
<dbReference type="SUPFAM" id="SSF52343">
    <property type="entry name" value="Ferredoxin reductase-like, C-terminal NADP-linked domain"/>
    <property type="match status" value="1"/>
</dbReference>
<dbReference type="SUPFAM" id="SSF63380">
    <property type="entry name" value="Riboflavin synthase domain-like"/>
    <property type="match status" value="1"/>
</dbReference>
<reference evidence="10 11" key="1">
    <citation type="submission" date="2013-05" db="EMBL/GenBank/DDBJ databases">
        <title>Drechslerella stenobrocha genome reveals carnivorous origination and mechanical trapping mechanism of predatory fungi.</title>
        <authorList>
            <person name="Liu X."/>
            <person name="Zhang W."/>
            <person name="Liu K."/>
        </authorList>
    </citation>
    <scope>NUCLEOTIDE SEQUENCE [LARGE SCALE GENOMIC DNA]</scope>
    <source>
        <strain evidence="10 11">248</strain>
    </source>
</reference>
<keyword evidence="11" id="KW-1185">Reference proteome</keyword>
<feature type="domain" description="FAD-binding FR-type" evidence="9">
    <location>
        <begin position="68"/>
        <end position="183"/>
    </location>
</feature>
<dbReference type="OrthoDB" id="432685at2759"/>